<dbReference type="Pfam" id="PF12728">
    <property type="entry name" value="HTH_17"/>
    <property type="match status" value="1"/>
</dbReference>
<dbReference type="Gene3D" id="1.10.1660.10">
    <property type="match status" value="1"/>
</dbReference>
<reference evidence="2 3" key="1">
    <citation type="journal article" date="2019" name="Nat. Med.">
        <title>A library of human gut bacterial isolates paired with longitudinal multiomics data enables mechanistic microbiome research.</title>
        <authorList>
            <person name="Poyet M."/>
            <person name="Groussin M."/>
            <person name="Gibbons S.M."/>
            <person name="Avila-Pacheco J."/>
            <person name="Jiang X."/>
            <person name="Kearney S.M."/>
            <person name="Perrotta A.R."/>
            <person name="Berdy B."/>
            <person name="Zhao S."/>
            <person name="Lieberman T.D."/>
            <person name="Swanson P.K."/>
            <person name="Smith M."/>
            <person name="Roesemann S."/>
            <person name="Alexander J.E."/>
            <person name="Rich S.A."/>
            <person name="Livny J."/>
            <person name="Vlamakis H."/>
            <person name="Clish C."/>
            <person name="Bullock K."/>
            <person name="Deik A."/>
            <person name="Scott J."/>
            <person name="Pierce K.A."/>
            <person name="Xavier R.J."/>
            <person name="Alm E.J."/>
        </authorList>
    </citation>
    <scope>NUCLEOTIDE SEQUENCE [LARGE SCALE GENOMIC DNA]</scope>
    <source>
        <strain evidence="2 3">BIOML-A2</strain>
    </source>
</reference>
<gene>
    <name evidence="2" type="ORF">F2Y13_11600</name>
</gene>
<evidence type="ECO:0000313" key="3">
    <source>
        <dbReference type="Proteomes" id="UP000323567"/>
    </source>
</evidence>
<evidence type="ECO:0000313" key="2">
    <source>
        <dbReference type="EMBL" id="KAA2367539.1"/>
    </source>
</evidence>
<name>A0A5B3G2Q2_9BACT</name>
<dbReference type="InterPro" id="IPR009061">
    <property type="entry name" value="DNA-bd_dom_put_sf"/>
</dbReference>
<protein>
    <submittedName>
        <fullName evidence="2">Helix-turn-helix domain-containing protein</fullName>
    </submittedName>
</protein>
<dbReference type="Proteomes" id="UP000323567">
    <property type="component" value="Unassembled WGS sequence"/>
</dbReference>
<organism evidence="2 3">
    <name type="scientific">Alistipes shahii</name>
    <dbReference type="NCBI Taxonomy" id="328814"/>
    <lineage>
        <taxon>Bacteria</taxon>
        <taxon>Pseudomonadati</taxon>
        <taxon>Bacteroidota</taxon>
        <taxon>Bacteroidia</taxon>
        <taxon>Bacteroidales</taxon>
        <taxon>Rikenellaceae</taxon>
        <taxon>Alistipes</taxon>
    </lineage>
</organism>
<dbReference type="AlphaFoldDB" id="A0A5B3G2Q2"/>
<accession>A0A5B3G2Q2</accession>
<dbReference type="SUPFAM" id="SSF46955">
    <property type="entry name" value="Putative DNA-binding domain"/>
    <property type="match status" value="1"/>
</dbReference>
<proteinExistence type="predicted"/>
<dbReference type="InterPro" id="IPR041657">
    <property type="entry name" value="HTH_17"/>
</dbReference>
<comment type="caution">
    <text evidence="2">The sequence shown here is derived from an EMBL/GenBank/DDBJ whole genome shotgun (WGS) entry which is preliminary data.</text>
</comment>
<evidence type="ECO:0000259" key="1">
    <source>
        <dbReference type="Pfam" id="PF12728"/>
    </source>
</evidence>
<feature type="domain" description="Helix-turn-helix" evidence="1">
    <location>
        <begin position="48"/>
        <end position="95"/>
    </location>
</feature>
<dbReference type="RefSeq" id="WP_149887635.1">
    <property type="nucleotide sequence ID" value="NZ_VVXK01000018.1"/>
</dbReference>
<sequence length="101" mass="11398">MDLKQLSELGGEVNVTVRLEDLRQWHKELTAVASPPSVMPVPQHAGELYTRKQTIALLGVDSSTLWRWAKSGYLVPVEYGGQRRYRVADVQRILNGDSHAR</sequence>
<dbReference type="EMBL" id="VVXK01000018">
    <property type="protein sequence ID" value="KAA2367539.1"/>
    <property type="molecule type" value="Genomic_DNA"/>
</dbReference>